<dbReference type="EnsemblMetazoa" id="MESCA004465-RA">
    <property type="protein sequence ID" value="MESCA004465-PA"/>
    <property type="gene ID" value="MESCA004465"/>
</dbReference>
<comment type="similarity">
    <text evidence="2">Belongs to the ammonium transporter (TC 2.A.49) family. Rh subfamily.</text>
</comment>
<evidence type="ECO:0000256" key="3">
    <source>
        <dbReference type="ARBA" id="ARBA00022692"/>
    </source>
</evidence>
<dbReference type="PRINTS" id="PR00342">
    <property type="entry name" value="RHESUSRHD"/>
</dbReference>
<feature type="domain" description="Ammonium transporter AmtB-like" evidence="7">
    <location>
        <begin position="1"/>
        <end position="46"/>
    </location>
</feature>
<keyword evidence="4 6" id="KW-1133">Transmembrane helix</keyword>
<dbReference type="PANTHER" id="PTHR11730:SF60">
    <property type="entry name" value="RH50, ISOFORM D"/>
    <property type="match status" value="1"/>
</dbReference>
<dbReference type="Pfam" id="PF00909">
    <property type="entry name" value="Ammonium_transp"/>
    <property type="match status" value="1"/>
</dbReference>
<dbReference type="AlphaFoldDB" id="T1GLQ2"/>
<evidence type="ECO:0000313" key="8">
    <source>
        <dbReference type="EnsemblMetazoa" id="MESCA004465-PA"/>
    </source>
</evidence>
<name>T1GLQ2_MEGSC</name>
<dbReference type="EMBL" id="CAQQ02195738">
    <property type="status" value="NOT_ANNOTATED_CDS"/>
    <property type="molecule type" value="Genomic_DNA"/>
</dbReference>
<evidence type="ECO:0000256" key="4">
    <source>
        <dbReference type="ARBA" id="ARBA00022989"/>
    </source>
</evidence>
<keyword evidence="3 6" id="KW-0812">Transmembrane</keyword>
<keyword evidence="9" id="KW-1185">Reference proteome</keyword>
<proteinExistence type="inferred from homology"/>
<dbReference type="GO" id="GO:0008519">
    <property type="term" value="F:ammonium channel activity"/>
    <property type="evidence" value="ECO:0007669"/>
    <property type="project" value="InterPro"/>
</dbReference>
<comment type="subcellular location">
    <subcellularLocation>
        <location evidence="1">Membrane</location>
        <topology evidence="1">Multi-pass membrane protein</topology>
    </subcellularLocation>
</comment>
<dbReference type="InterPro" id="IPR024041">
    <property type="entry name" value="NH4_transpt_AmtB-like_dom"/>
</dbReference>
<dbReference type="InterPro" id="IPR029020">
    <property type="entry name" value="Ammonium/urea_transptr"/>
</dbReference>
<dbReference type="GO" id="GO:0005886">
    <property type="term" value="C:plasma membrane"/>
    <property type="evidence" value="ECO:0007669"/>
    <property type="project" value="InterPro"/>
</dbReference>
<protein>
    <recommendedName>
        <fullName evidence="7">Ammonium transporter AmtB-like domain-containing protein</fullName>
    </recommendedName>
</protein>
<evidence type="ECO:0000256" key="1">
    <source>
        <dbReference type="ARBA" id="ARBA00004141"/>
    </source>
</evidence>
<dbReference type="Proteomes" id="UP000015102">
    <property type="component" value="Unassembled WGS sequence"/>
</dbReference>
<dbReference type="SUPFAM" id="SSF111352">
    <property type="entry name" value="Ammonium transporter"/>
    <property type="match status" value="1"/>
</dbReference>
<dbReference type="Gene3D" id="1.10.3430.10">
    <property type="entry name" value="Ammonium transporter AmtB like domains"/>
    <property type="match status" value="1"/>
</dbReference>
<keyword evidence="5 6" id="KW-0472">Membrane</keyword>
<accession>T1GLQ2</accession>
<evidence type="ECO:0000256" key="2">
    <source>
        <dbReference type="ARBA" id="ARBA00011036"/>
    </source>
</evidence>
<dbReference type="STRING" id="36166.T1GLQ2"/>
<dbReference type="GO" id="GO:0097272">
    <property type="term" value="P:ammonium homeostasis"/>
    <property type="evidence" value="ECO:0007669"/>
    <property type="project" value="TreeGrafter"/>
</dbReference>
<dbReference type="HOGENOM" id="CLU_3178130_0_0_1"/>
<organism evidence="8 9">
    <name type="scientific">Megaselia scalaris</name>
    <name type="common">Humpbacked fly</name>
    <name type="synonym">Phora scalaris</name>
    <dbReference type="NCBI Taxonomy" id="36166"/>
    <lineage>
        <taxon>Eukaryota</taxon>
        <taxon>Metazoa</taxon>
        <taxon>Ecdysozoa</taxon>
        <taxon>Arthropoda</taxon>
        <taxon>Hexapoda</taxon>
        <taxon>Insecta</taxon>
        <taxon>Pterygota</taxon>
        <taxon>Neoptera</taxon>
        <taxon>Endopterygota</taxon>
        <taxon>Diptera</taxon>
        <taxon>Brachycera</taxon>
        <taxon>Muscomorpha</taxon>
        <taxon>Platypezoidea</taxon>
        <taxon>Phoridae</taxon>
        <taxon>Megaseliini</taxon>
        <taxon>Megaselia</taxon>
    </lineage>
</organism>
<evidence type="ECO:0000256" key="5">
    <source>
        <dbReference type="ARBA" id="ARBA00023136"/>
    </source>
</evidence>
<dbReference type="InterPro" id="IPR002229">
    <property type="entry name" value="RhesusRHD"/>
</dbReference>
<dbReference type="PANTHER" id="PTHR11730">
    <property type="entry name" value="AMMONIUM TRANSPORTER"/>
    <property type="match status" value="1"/>
</dbReference>
<evidence type="ECO:0000256" key="6">
    <source>
        <dbReference type="SAM" id="Phobius"/>
    </source>
</evidence>
<sequence length="47" mass="4679">MVHVQNSTLAGGVAVGSVCNLLIGPHGAVLIGIVAGTISVLGYRYLS</sequence>
<reference evidence="8" key="2">
    <citation type="submission" date="2015-06" db="UniProtKB">
        <authorList>
            <consortium name="EnsemblMetazoa"/>
        </authorList>
    </citation>
    <scope>IDENTIFICATION</scope>
</reference>
<evidence type="ECO:0000313" key="9">
    <source>
        <dbReference type="Proteomes" id="UP000015102"/>
    </source>
</evidence>
<reference evidence="9" key="1">
    <citation type="submission" date="2013-02" db="EMBL/GenBank/DDBJ databases">
        <authorList>
            <person name="Hughes D."/>
        </authorList>
    </citation>
    <scope>NUCLEOTIDE SEQUENCE</scope>
    <source>
        <strain>Durham</strain>
        <strain evidence="9">NC isolate 2 -- Noor lab</strain>
    </source>
</reference>
<evidence type="ECO:0000259" key="7">
    <source>
        <dbReference type="Pfam" id="PF00909"/>
    </source>
</evidence>
<feature type="transmembrane region" description="Helical" evidence="6">
    <location>
        <begin position="27"/>
        <end position="46"/>
    </location>
</feature>